<proteinExistence type="predicted"/>
<dbReference type="InterPro" id="IPR007536">
    <property type="entry name" value="16SrRNA_methylTrfase_J"/>
</dbReference>
<dbReference type="PANTHER" id="PTHR36112">
    <property type="entry name" value="RIBOSOMAL RNA SMALL SUBUNIT METHYLTRANSFERASE J"/>
    <property type="match status" value="1"/>
</dbReference>
<dbReference type="Proteomes" id="UP000677918">
    <property type="component" value="Unassembled WGS sequence"/>
</dbReference>
<keyword evidence="2" id="KW-1185">Reference proteome</keyword>
<evidence type="ECO:0000313" key="1">
    <source>
        <dbReference type="EMBL" id="GIQ67672.1"/>
    </source>
</evidence>
<dbReference type="Pfam" id="PF04445">
    <property type="entry name" value="SAM_MT"/>
    <property type="match status" value="1"/>
</dbReference>
<sequence length="258" mass="28484">MLWFTTSHKVTEQLEAEAIRLADCYKGQYAPRGDLSVAGWLGKRQTDGAFILTNNGLRYSSKEGQPLFFHPNMAYVRLQRVVRGGHDPLLKAVQAESGDHIVDCTAGFAADAIMLAHAVGPRGSVTALESAREMYILVKEGLRSYTSDWPELQEAMSRIQLQHADYAQWLRSRPDDSCDMIYFDPMFEQPVEASASISPLRALANPAPLDLSSVQEACRVARKRVVLKDRKGSGAFDRLGFSLTGTSSNQVAYGVITL</sequence>
<dbReference type="SUPFAM" id="SSF53335">
    <property type="entry name" value="S-adenosyl-L-methionine-dependent methyltransferases"/>
    <property type="match status" value="1"/>
</dbReference>
<dbReference type="InterPro" id="IPR029063">
    <property type="entry name" value="SAM-dependent_MTases_sf"/>
</dbReference>
<reference evidence="1" key="1">
    <citation type="submission" date="2021-04" db="EMBL/GenBank/DDBJ databases">
        <title>Draft genome sequence of Xylanibacillus composti strain K13.</title>
        <authorList>
            <person name="Uke A."/>
            <person name="Chhe C."/>
            <person name="Baramee S."/>
            <person name="Kosugi A."/>
        </authorList>
    </citation>
    <scope>NUCLEOTIDE SEQUENCE</scope>
    <source>
        <strain evidence="1">K13</strain>
    </source>
</reference>
<organism evidence="1 2">
    <name type="scientific">Xylanibacillus composti</name>
    <dbReference type="NCBI Taxonomy" id="1572762"/>
    <lineage>
        <taxon>Bacteria</taxon>
        <taxon>Bacillati</taxon>
        <taxon>Bacillota</taxon>
        <taxon>Bacilli</taxon>
        <taxon>Bacillales</taxon>
        <taxon>Paenibacillaceae</taxon>
        <taxon>Xylanibacillus</taxon>
    </lineage>
</organism>
<dbReference type="GO" id="GO:0008990">
    <property type="term" value="F:rRNA (guanine-N2-)-methyltransferase activity"/>
    <property type="evidence" value="ECO:0007669"/>
    <property type="project" value="InterPro"/>
</dbReference>
<evidence type="ECO:0008006" key="3">
    <source>
        <dbReference type="Google" id="ProtNLM"/>
    </source>
</evidence>
<dbReference type="EMBL" id="BOVK01000006">
    <property type="protein sequence ID" value="GIQ67672.1"/>
    <property type="molecule type" value="Genomic_DNA"/>
</dbReference>
<protein>
    <recommendedName>
        <fullName evidence="3">SAM-dependent methyltransferase</fullName>
    </recommendedName>
</protein>
<dbReference type="PANTHER" id="PTHR36112:SF1">
    <property type="entry name" value="RIBOSOMAL RNA SMALL SUBUNIT METHYLTRANSFERASE J"/>
    <property type="match status" value="1"/>
</dbReference>
<dbReference type="Gene3D" id="3.40.50.150">
    <property type="entry name" value="Vaccinia Virus protein VP39"/>
    <property type="match status" value="1"/>
</dbReference>
<name>A0A8J4M1B6_9BACL</name>
<evidence type="ECO:0000313" key="2">
    <source>
        <dbReference type="Proteomes" id="UP000677918"/>
    </source>
</evidence>
<dbReference type="AlphaFoldDB" id="A0A8J4M1B6"/>
<comment type="caution">
    <text evidence="1">The sequence shown here is derived from an EMBL/GenBank/DDBJ whole genome shotgun (WGS) entry which is preliminary data.</text>
</comment>
<accession>A0A8J4M1B6</accession>
<dbReference type="RefSeq" id="WP_213410289.1">
    <property type="nucleotide sequence ID" value="NZ_BOVK01000006.1"/>
</dbReference>
<gene>
    <name evidence="1" type="primary">ypiP</name>
    <name evidence="1" type="ORF">XYCOK13_04960</name>
</gene>